<reference evidence="4 5" key="1">
    <citation type="submission" date="2023-11" db="EMBL/GenBank/DDBJ databases">
        <title>Halocaridina rubra genome assembly.</title>
        <authorList>
            <person name="Smith C."/>
        </authorList>
    </citation>
    <scope>NUCLEOTIDE SEQUENCE [LARGE SCALE GENOMIC DNA]</scope>
    <source>
        <strain evidence="4">EP-1</strain>
        <tissue evidence="4">Whole</tissue>
    </source>
</reference>
<dbReference type="GO" id="GO:0010468">
    <property type="term" value="P:regulation of gene expression"/>
    <property type="evidence" value="ECO:0007669"/>
    <property type="project" value="UniProtKB-ARBA"/>
</dbReference>
<dbReference type="InterPro" id="IPR004088">
    <property type="entry name" value="KH_dom_type_1"/>
</dbReference>
<dbReference type="Gene3D" id="3.30.310.270">
    <property type="match status" value="1"/>
</dbReference>
<feature type="domain" description="K Homology" evidence="3">
    <location>
        <begin position="52"/>
        <end position="128"/>
    </location>
</feature>
<dbReference type="GO" id="GO:0005737">
    <property type="term" value="C:cytoplasm"/>
    <property type="evidence" value="ECO:0007669"/>
    <property type="project" value="TreeGrafter"/>
</dbReference>
<dbReference type="Gene3D" id="3.30.1370.10">
    <property type="entry name" value="K Homology domain, type 1"/>
    <property type="match status" value="1"/>
</dbReference>
<evidence type="ECO:0000313" key="4">
    <source>
        <dbReference type="EMBL" id="KAK7076025.1"/>
    </source>
</evidence>
<dbReference type="PANTHER" id="PTHR10627:SF69">
    <property type="entry name" value="PROTEIN BICAUDAL C"/>
    <property type="match status" value="1"/>
</dbReference>
<comment type="caution">
    <text evidence="4">The sequence shown here is derived from an EMBL/GenBank/DDBJ whole genome shotgun (WGS) entry which is preliminary data.</text>
</comment>
<gene>
    <name evidence="4" type="primary">BICC1_3</name>
    <name evidence="4" type="ORF">SK128_017296</name>
</gene>
<evidence type="ECO:0000259" key="3">
    <source>
        <dbReference type="SMART" id="SM00322"/>
    </source>
</evidence>
<dbReference type="GO" id="GO:0003723">
    <property type="term" value="F:RNA binding"/>
    <property type="evidence" value="ECO:0007669"/>
    <property type="project" value="UniProtKB-UniRule"/>
</dbReference>
<accession>A0AAN8XBU4</accession>
<dbReference type="InterPro" id="IPR054727">
    <property type="entry name" value="BICC1_KH"/>
</dbReference>
<evidence type="ECO:0000313" key="5">
    <source>
        <dbReference type="Proteomes" id="UP001381693"/>
    </source>
</evidence>
<dbReference type="Pfam" id="PF22985">
    <property type="entry name" value="KH_BICC1"/>
    <property type="match status" value="1"/>
</dbReference>
<sequence length="312" mass="34865">MPCAYFSANLKRLSHKDHICSYVFDPHVRVVGSPEAVRLAGAMVRQELEPHNKVTMKLDVSWTHHSHIIGKGGNTIQPVVKRTGVSIHFPDGNKNSEIRKSNQVSINSRGEDLTGLEEARGCIRDLTPLIFTFTLSATAQFINISDPTLLIQHVQNTYQVQADLKVADDTPVIVGTVRGNELDAAQVKEATLCILQAYCDNLAPQMPVQMTVEISPQHHPFVLGRNNEIVKRIMQRTATKISFPDSTDISVPPLKKSTVVITGAIDNVYLARQNILVHGIDVMKFAVNKLICLICYRRKPVRHIQKFPFCQF</sequence>
<dbReference type="InterPro" id="IPR047553">
    <property type="entry name" value="BICC1_KH-I_rpt3"/>
</dbReference>
<evidence type="ECO:0000256" key="1">
    <source>
        <dbReference type="ARBA" id="ARBA00022737"/>
    </source>
</evidence>
<dbReference type="InterPro" id="IPR004087">
    <property type="entry name" value="KH_dom"/>
</dbReference>
<dbReference type="Proteomes" id="UP001381693">
    <property type="component" value="Unassembled WGS sequence"/>
</dbReference>
<proteinExistence type="predicted"/>
<feature type="domain" description="K Homology" evidence="3">
    <location>
        <begin position="206"/>
        <end position="280"/>
    </location>
</feature>
<dbReference type="PROSITE" id="PS50084">
    <property type="entry name" value="KH_TYPE_1"/>
    <property type="match status" value="2"/>
</dbReference>
<keyword evidence="2" id="KW-0694">RNA-binding</keyword>
<dbReference type="CDD" id="cd22422">
    <property type="entry name" value="KH-I_BICC1_rpt3"/>
    <property type="match status" value="1"/>
</dbReference>
<dbReference type="Pfam" id="PF00013">
    <property type="entry name" value="KH_1"/>
    <property type="match status" value="2"/>
</dbReference>
<dbReference type="SMART" id="SM00322">
    <property type="entry name" value="KH"/>
    <property type="match status" value="2"/>
</dbReference>
<organism evidence="4 5">
    <name type="scientific">Halocaridina rubra</name>
    <name type="common">Hawaiian red shrimp</name>
    <dbReference type="NCBI Taxonomy" id="373956"/>
    <lineage>
        <taxon>Eukaryota</taxon>
        <taxon>Metazoa</taxon>
        <taxon>Ecdysozoa</taxon>
        <taxon>Arthropoda</taxon>
        <taxon>Crustacea</taxon>
        <taxon>Multicrustacea</taxon>
        <taxon>Malacostraca</taxon>
        <taxon>Eumalacostraca</taxon>
        <taxon>Eucarida</taxon>
        <taxon>Decapoda</taxon>
        <taxon>Pleocyemata</taxon>
        <taxon>Caridea</taxon>
        <taxon>Atyoidea</taxon>
        <taxon>Atyidae</taxon>
        <taxon>Halocaridina</taxon>
    </lineage>
</organism>
<dbReference type="SUPFAM" id="SSF54791">
    <property type="entry name" value="Eukaryotic type KH-domain (KH-domain type I)"/>
    <property type="match status" value="2"/>
</dbReference>
<evidence type="ECO:0000256" key="2">
    <source>
        <dbReference type="PROSITE-ProRule" id="PRU00117"/>
    </source>
</evidence>
<name>A0AAN8XBU4_HALRR</name>
<dbReference type="InterPro" id="IPR036612">
    <property type="entry name" value="KH_dom_type_1_sf"/>
</dbReference>
<dbReference type="EMBL" id="JAXCGZ010009914">
    <property type="protein sequence ID" value="KAK7076025.1"/>
    <property type="molecule type" value="Genomic_DNA"/>
</dbReference>
<keyword evidence="5" id="KW-1185">Reference proteome</keyword>
<protein>
    <submittedName>
        <fullName evidence="4">Protein bicaudal C 1</fullName>
    </submittedName>
</protein>
<dbReference type="PANTHER" id="PTHR10627">
    <property type="entry name" value="SCP160"/>
    <property type="match status" value="1"/>
</dbReference>
<keyword evidence="1" id="KW-0677">Repeat</keyword>
<dbReference type="AlphaFoldDB" id="A0AAN8XBU4"/>